<proteinExistence type="predicted"/>
<reference evidence="1" key="1">
    <citation type="submission" date="2022-01" db="EMBL/GenBank/DDBJ databases">
        <title>Paenibacillus spongiae sp. nov., isolated from marine sponge.</title>
        <authorList>
            <person name="Li Z."/>
            <person name="Zhang M."/>
        </authorList>
    </citation>
    <scope>NUCLEOTIDE SEQUENCE</scope>
    <source>
        <strain evidence="1">PHS-Z3</strain>
    </source>
</reference>
<organism evidence="1 2">
    <name type="scientific">Paenibacillus spongiae</name>
    <dbReference type="NCBI Taxonomy" id="2909671"/>
    <lineage>
        <taxon>Bacteria</taxon>
        <taxon>Bacillati</taxon>
        <taxon>Bacillota</taxon>
        <taxon>Bacilli</taxon>
        <taxon>Bacillales</taxon>
        <taxon>Paenibacillaceae</taxon>
        <taxon>Paenibacillus</taxon>
    </lineage>
</organism>
<sequence length="518" mass="57282">MANFHLHAFERNRYYTGKLLTVRDFQTEQSYLNEKRHLLNRLIHGSGIVYGLQVEPLTASPDNRGLLIRAGVAIDGCGKEIVVSRDYKELTDIRELSGYPAESGANQSLYLLLTYDECSRERIRTKSHAASCCCDACEANKIVEGFTLSISTTAPDPGADFCSTQVIYEDAYVMIERTAPKAVRPGDVFDAVLKLTTKRLVDGSPQYAIVENVPSPLSLIHTDKLEFVLDNGDAQGKQIEKTYTLRALEELDSLTIDGTLTVNGQNKAELAESSMKVLAPNRYEQLRIESYCSQLAASDEKSSILLATLSVNAKDIITQIDEADRTYVYGNPYLSKRLGCDEEHFGKLPLHALTHQAGGNDEIDVDGLGGVLAEGQKINVSYNKGRSKAVASGFTFAGGLAVQKLGNNFVQVSAANEMQVFTGTVVFKDSFRGAVFVSDAIALDLEDPLIYYALVNGSEMIFSDRHEVEIIASYFREEKLLRFRMTDNRATRSEISTIRWWAIPKSQDSGEVDSKLLT</sequence>
<dbReference type="RefSeq" id="WP_258383476.1">
    <property type="nucleotide sequence ID" value="NZ_CP091430.1"/>
</dbReference>
<protein>
    <submittedName>
        <fullName evidence="1">Uncharacterized protein</fullName>
    </submittedName>
</protein>
<evidence type="ECO:0000313" key="1">
    <source>
        <dbReference type="EMBL" id="UVI27390.1"/>
    </source>
</evidence>
<accession>A0ABY5S4A5</accession>
<dbReference type="EMBL" id="CP091430">
    <property type="protein sequence ID" value="UVI27390.1"/>
    <property type="molecule type" value="Genomic_DNA"/>
</dbReference>
<keyword evidence="2" id="KW-1185">Reference proteome</keyword>
<dbReference type="Proteomes" id="UP001057877">
    <property type="component" value="Chromosome"/>
</dbReference>
<evidence type="ECO:0000313" key="2">
    <source>
        <dbReference type="Proteomes" id="UP001057877"/>
    </source>
</evidence>
<gene>
    <name evidence="1" type="ORF">L1F29_18120</name>
</gene>
<name>A0ABY5S4A5_9BACL</name>